<keyword evidence="2" id="KW-0812">Transmembrane</keyword>
<evidence type="ECO:0000313" key="5">
    <source>
        <dbReference type="WBParaSite" id="TREG1_109290.1"/>
    </source>
</evidence>
<dbReference type="InterPro" id="IPR050327">
    <property type="entry name" value="Proton-linked_MCT"/>
</dbReference>
<evidence type="ECO:0000313" key="6">
    <source>
        <dbReference type="WBParaSite" id="TREG1_109290.2"/>
    </source>
</evidence>
<dbReference type="Gene3D" id="1.20.1250.20">
    <property type="entry name" value="MFS general substrate transporter like domains"/>
    <property type="match status" value="2"/>
</dbReference>
<feature type="transmembrane region" description="Helical" evidence="2">
    <location>
        <begin position="105"/>
        <end position="128"/>
    </location>
</feature>
<evidence type="ECO:0000256" key="2">
    <source>
        <dbReference type="SAM" id="Phobius"/>
    </source>
</evidence>
<dbReference type="SUPFAM" id="SSF103473">
    <property type="entry name" value="MFS general substrate transporter"/>
    <property type="match status" value="1"/>
</dbReference>
<dbReference type="PANTHER" id="PTHR11360:SF306">
    <property type="entry name" value="RE01051P"/>
    <property type="match status" value="1"/>
</dbReference>
<keyword evidence="2" id="KW-0472">Membrane</keyword>
<feature type="transmembrane region" description="Helical" evidence="2">
    <location>
        <begin position="12"/>
        <end position="30"/>
    </location>
</feature>
<sequence>MVDESKYKDGGWAWVVVFGAFISHFMTCGFEKGYSVLYVEIIRVYNTSAALSAALGGFASAVRLLLAPLSVSLSNIYSEQKVAMAGGLLTFIGLLTAALSPHFTIFFIAYGAVFGFGLTLSYTPSLVVCTHYFHKRRATALSLSLAGCGVATIILPYLFYFLISYYGLRGAMIILSAFSLHYCVAGALYYQREPKKDNVQDSEPSKVKLSISSRVVKYISRLLKIKVASGIWVKIFLLSFILNMMGSSPVTTLLIDHAEQLGYIGGSSVQLLMIEGTVQLVVRIALGFFFDNQYIKPYRGLIWTGGVAFSSLIIIFIAFATDLKLLSSLMFFRGASLALYISQQAVVVSDLCEGQPETTSQTIAIAQICKGIGTLLGSYFSGLIKDYTQEYRPAFLFLGGMQFLGFLTVLCAIIWARINARKRIELEVSENLIHSSSLGNISDISSHVLNTNAIIPSSASSSNELSTSRNDEIVPVVVTKTDNDIPTPQSSRI</sequence>
<dbReference type="InterPro" id="IPR036259">
    <property type="entry name" value="MFS_trans_sf"/>
</dbReference>
<evidence type="ECO:0000256" key="1">
    <source>
        <dbReference type="ARBA" id="ARBA00004141"/>
    </source>
</evidence>
<dbReference type="InterPro" id="IPR011701">
    <property type="entry name" value="MFS"/>
</dbReference>
<reference evidence="5 6" key="2">
    <citation type="submission" date="2023-11" db="UniProtKB">
        <authorList>
            <consortium name="WormBaseParasite"/>
        </authorList>
    </citation>
    <scope>IDENTIFICATION</scope>
</reference>
<dbReference type="WBParaSite" id="TREG1_109290.2">
    <property type="protein sequence ID" value="TREG1_109290.2"/>
    <property type="gene ID" value="TREG1_109290"/>
</dbReference>
<feature type="transmembrane region" description="Helical" evidence="2">
    <location>
        <begin position="301"/>
        <end position="321"/>
    </location>
</feature>
<evidence type="ECO:0000313" key="4">
    <source>
        <dbReference type="Proteomes" id="UP000050795"/>
    </source>
</evidence>
<accession>A0AA85IW94</accession>
<feature type="transmembrane region" description="Helical" evidence="2">
    <location>
        <begin position="169"/>
        <end position="190"/>
    </location>
</feature>
<feature type="transmembrane region" description="Helical" evidence="2">
    <location>
        <begin position="82"/>
        <end position="99"/>
    </location>
</feature>
<keyword evidence="2" id="KW-1133">Transmembrane helix</keyword>
<keyword evidence="4" id="KW-1185">Reference proteome</keyword>
<dbReference type="AlphaFoldDB" id="A0AA85IW94"/>
<dbReference type="GO" id="GO:0008028">
    <property type="term" value="F:monocarboxylic acid transmembrane transporter activity"/>
    <property type="evidence" value="ECO:0007669"/>
    <property type="project" value="TreeGrafter"/>
</dbReference>
<feature type="transmembrane region" description="Helical" evidence="2">
    <location>
        <begin position="394"/>
        <end position="416"/>
    </location>
</feature>
<organism evidence="4 6">
    <name type="scientific">Trichobilharzia regenti</name>
    <name type="common">Nasal bird schistosome</name>
    <dbReference type="NCBI Taxonomy" id="157069"/>
    <lineage>
        <taxon>Eukaryota</taxon>
        <taxon>Metazoa</taxon>
        <taxon>Spiralia</taxon>
        <taxon>Lophotrochozoa</taxon>
        <taxon>Platyhelminthes</taxon>
        <taxon>Trematoda</taxon>
        <taxon>Digenea</taxon>
        <taxon>Strigeidida</taxon>
        <taxon>Schistosomatoidea</taxon>
        <taxon>Schistosomatidae</taxon>
        <taxon>Trichobilharzia</taxon>
    </lineage>
</organism>
<feature type="transmembrane region" description="Helical" evidence="2">
    <location>
        <begin position="231"/>
        <end position="255"/>
    </location>
</feature>
<protein>
    <recommendedName>
        <fullName evidence="3">Major facilitator superfamily (MFS) profile domain-containing protein</fullName>
    </recommendedName>
</protein>
<dbReference type="Pfam" id="PF07690">
    <property type="entry name" value="MFS_1"/>
    <property type="match status" value="1"/>
</dbReference>
<dbReference type="GO" id="GO:0016020">
    <property type="term" value="C:membrane"/>
    <property type="evidence" value="ECO:0007669"/>
    <property type="project" value="UniProtKB-SubCell"/>
</dbReference>
<dbReference type="PANTHER" id="PTHR11360">
    <property type="entry name" value="MONOCARBOXYLATE TRANSPORTER"/>
    <property type="match status" value="1"/>
</dbReference>
<feature type="transmembrane region" description="Helical" evidence="2">
    <location>
        <begin position="140"/>
        <end position="163"/>
    </location>
</feature>
<dbReference type="Proteomes" id="UP000050795">
    <property type="component" value="Unassembled WGS sequence"/>
</dbReference>
<evidence type="ECO:0000259" key="3">
    <source>
        <dbReference type="PROSITE" id="PS50850"/>
    </source>
</evidence>
<dbReference type="InterPro" id="IPR020846">
    <property type="entry name" value="MFS_dom"/>
</dbReference>
<feature type="transmembrane region" description="Helical" evidence="2">
    <location>
        <begin position="50"/>
        <end position="70"/>
    </location>
</feature>
<dbReference type="WBParaSite" id="TREG1_109290.1">
    <property type="protein sequence ID" value="TREG1_109290.1"/>
    <property type="gene ID" value="TREG1_109290"/>
</dbReference>
<dbReference type="PROSITE" id="PS50850">
    <property type="entry name" value="MFS"/>
    <property type="match status" value="1"/>
</dbReference>
<name>A0AA85IW94_TRIRE</name>
<reference evidence="4" key="1">
    <citation type="submission" date="2022-06" db="EMBL/GenBank/DDBJ databases">
        <authorList>
            <person name="Berger JAMES D."/>
            <person name="Berger JAMES D."/>
        </authorList>
    </citation>
    <scope>NUCLEOTIDE SEQUENCE [LARGE SCALE GENOMIC DNA]</scope>
</reference>
<feature type="transmembrane region" description="Helical" evidence="2">
    <location>
        <begin position="267"/>
        <end position="289"/>
    </location>
</feature>
<proteinExistence type="predicted"/>
<feature type="domain" description="Major facilitator superfamily (MFS) profile" evidence="3">
    <location>
        <begin position="12"/>
        <end position="417"/>
    </location>
</feature>
<comment type="subcellular location">
    <subcellularLocation>
        <location evidence="1">Membrane</location>
        <topology evidence="1">Multi-pass membrane protein</topology>
    </subcellularLocation>
</comment>